<dbReference type="GO" id="GO:0016787">
    <property type="term" value="F:hydrolase activity"/>
    <property type="evidence" value="ECO:0007669"/>
    <property type="project" value="UniProtKB-KW"/>
</dbReference>
<evidence type="ECO:0000256" key="1">
    <source>
        <dbReference type="SAM" id="MobiDB-lite"/>
    </source>
</evidence>
<accession>A0A940RW17</accession>
<evidence type="ECO:0000313" key="2">
    <source>
        <dbReference type="EMBL" id="MBP0458965.1"/>
    </source>
</evidence>
<feature type="non-terminal residue" evidence="2">
    <location>
        <position position="1"/>
    </location>
</feature>
<gene>
    <name evidence="2" type="ORF">JFN87_15855</name>
</gene>
<organism evidence="2 3">
    <name type="scientific">Streptomyces montanisoli</name>
    <dbReference type="NCBI Taxonomy" id="2798581"/>
    <lineage>
        <taxon>Bacteria</taxon>
        <taxon>Bacillati</taxon>
        <taxon>Actinomycetota</taxon>
        <taxon>Actinomycetes</taxon>
        <taxon>Kitasatosporales</taxon>
        <taxon>Streptomycetaceae</taxon>
        <taxon>Streptomyces</taxon>
    </lineage>
</organism>
<proteinExistence type="predicted"/>
<protein>
    <submittedName>
        <fullName evidence="2">Glycoside hydrolase family 3 protein</fullName>
    </submittedName>
</protein>
<name>A0A940RW17_9ACTN</name>
<dbReference type="EMBL" id="JAGIQL010000056">
    <property type="protein sequence ID" value="MBP0458965.1"/>
    <property type="molecule type" value="Genomic_DNA"/>
</dbReference>
<dbReference type="Proteomes" id="UP000670475">
    <property type="component" value="Unassembled WGS sequence"/>
</dbReference>
<reference evidence="2" key="1">
    <citation type="submission" date="2021-03" db="EMBL/GenBank/DDBJ databases">
        <title>Whole genome sequence of Streptomyces bomunensis MMS17-BM035.</title>
        <authorList>
            <person name="Lee J.H."/>
        </authorList>
    </citation>
    <scope>NUCLEOTIDE SEQUENCE</scope>
    <source>
        <strain evidence="2">MMS17-BM035</strain>
    </source>
</reference>
<sequence>TNQMTGSSAAEQERTAPSTPVSLAAARRAVRVTGTPAPPVAGGVYVASLSPAANIAVGPRTPWGVGPELAKLLPGTEHSAYTEDSYSTGTVLAAAGERPLAVAVRDAHRHPWMVRALDELVAARPGTTVVEMGLDRSSPRGAVYIATCGAARVCGQAAAEAIAGRAL</sequence>
<feature type="region of interest" description="Disordered" evidence="1">
    <location>
        <begin position="1"/>
        <end position="21"/>
    </location>
</feature>
<keyword evidence="3" id="KW-1185">Reference proteome</keyword>
<evidence type="ECO:0000313" key="3">
    <source>
        <dbReference type="Proteomes" id="UP000670475"/>
    </source>
</evidence>
<dbReference type="AlphaFoldDB" id="A0A940RW17"/>
<comment type="caution">
    <text evidence="2">The sequence shown here is derived from an EMBL/GenBank/DDBJ whole genome shotgun (WGS) entry which is preliminary data.</text>
</comment>
<keyword evidence="2" id="KW-0378">Hydrolase</keyword>